<name>A0ABY9AR43_PARCI</name>
<dbReference type="SUPFAM" id="SSF53448">
    <property type="entry name" value="Nucleotide-diphospho-sugar transferases"/>
    <property type="match status" value="2"/>
</dbReference>
<dbReference type="PANTHER" id="PTHR43179:SF7">
    <property type="entry name" value="RHAMNOSYLTRANSFERASE WBBL"/>
    <property type="match status" value="1"/>
</dbReference>
<dbReference type="InterPro" id="IPR001173">
    <property type="entry name" value="Glyco_trans_2-like"/>
</dbReference>
<protein>
    <submittedName>
        <fullName evidence="2">Glycosyltransferase</fullName>
        <ecNumber evidence="2">2.4.-.-</ecNumber>
    </submittedName>
</protein>
<dbReference type="GO" id="GO:0016757">
    <property type="term" value="F:glycosyltransferase activity"/>
    <property type="evidence" value="ECO:0007669"/>
    <property type="project" value="UniProtKB-KW"/>
</dbReference>
<feature type="domain" description="Glycosyltransferase 2-like" evidence="1">
    <location>
        <begin position="744"/>
        <end position="924"/>
    </location>
</feature>
<keyword evidence="3" id="KW-1185">Reference proteome</keyword>
<gene>
    <name evidence="2" type="ORF">QRO08_02175</name>
</gene>
<dbReference type="EMBL" id="CP127363">
    <property type="protein sequence ID" value="WIY49399.1"/>
    <property type="molecule type" value="Genomic_DNA"/>
</dbReference>
<sequence length="1359" mass="150573">MKPVQFIRDNHARFLHLLEHVRQLVQARRWQDALDAAAECASHAWLQHSGIFASAELESLVAQAGAHLSERAPGRPPASGGGGRRRLLTIMTSAHSVGGHSRIAWRWCQLDAGSEHTLVLTRQAGAAIPEQLLELQAAGRLTIVLLEQSGWNERIQALQALLAQADYAILLTHPHDVLPCAAVPAMENPPPVIAVDHASHVFWLGVSITQVALNTATYLLEGRRGIGRQHIGGALLPMNFEHLDRGHAAASAVKSAYGIPQEATLLLSAASGYKFWPIEGVSLAAMIGPVLARHPHVHLLAVGVGTTRPWEELQARFPAQVHLQGYLSESELVACYHACDIYVDSLPLSSPTTLLEAAACGKPIVRFAPQDWRGTGFSLEFDCIPPALYLWTTPPAYEADLHRLITDPDFRQWRGEFGRTAVRLHYSDATFLYSMEAIYEQADRLEPIQPAPTALDWRCDRVDLLLAQLAHNMALDRQPPAVAQATSSYTLQDWLAQRTPNAAQQRLIDSHLAADAPPSPQVAIAVLCDGLNTAAREATLQSLADQPYRHITVSVIATPPGERVAALNEWAAHSDAQWLCTVEAGAHFMHTGLQALALELQHASDCRCVYADEIVHAGEGQWGTLFRPDINLDLLLSCPEGMARHWLYRRDVFLEAGGFDPDFAEAPEFDLALRLIAADGIGAIGHVSEPLLTSALPRLANRQHEIAAIERHLRSRGYGHASVDASLPGRYRIHYGHEAKPLVSIIIPTKDQFAMVERCVSSLLEKTSYQNYEIILVDNGSTDPSACAWIGGLEAMDDPRIRVLRYPHPFNYSAINNAAARMARGEYLILLNNDTATLRGDWLDAMLNHAQRPEVGIVGAKLLHADGTIQHGGVVLGLRGPADHPFIGLPADAPGYMNRLEVDQNYSAVTAACLMIRRSVYEEVGGLDEEAFKVSYNDVDLCLKVRQAGYLIVWTPHAVVLHEGSVSQKSVDAATQEAKRARFMGEQDAMYRKWLPVVARDPAYNPNLSLHGTGFDVETDAAINRRPLPWRPQPVVLALAADHSGCGHYRVIEPVRAMHGSGIADARFAGRYFTPEELHRLQPDTLVLQRQVNEEQLQLIQRIKRLCPVFMVAELDDYLPNLPLKNTHRQEMPRDVLRQLRRSVGMMDRFVVSTDALAEALKGTHPDMRVVQNRLPPRWWRGLQSSRQTGGRPRVGWAGGISHQGDLELITDVVKELHREVDWIFFGMCPDRIKPYVREYHGPVPIERYPAMLASLNLDLALAPLEQNLFNECKSNLRLLEYGACGYPVIASDARPYQCGLPVTLVKNRFKDWVDAIRAHVQDPDAAARSGDALKAAVERDWMLEGAHLENWLRAWMPE</sequence>
<dbReference type="CDD" id="cd04186">
    <property type="entry name" value="GT_2_like_c"/>
    <property type="match status" value="1"/>
</dbReference>
<proteinExistence type="predicted"/>
<keyword evidence="2" id="KW-0808">Transferase</keyword>
<reference evidence="2 3" key="1">
    <citation type="submission" date="2023-06" db="EMBL/GenBank/DDBJ databases">
        <authorList>
            <person name="Ham H."/>
            <person name="Park D.S."/>
        </authorList>
    </citation>
    <scope>NUCLEOTIDE SEQUENCE [LARGE SCALE GENOMIC DNA]</scope>
    <source>
        <strain evidence="2 3">KACC 17005</strain>
    </source>
</reference>
<dbReference type="RefSeq" id="WP_083369988.1">
    <property type="nucleotide sequence ID" value="NZ_CP023687.1"/>
</dbReference>
<dbReference type="Pfam" id="PF13692">
    <property type="entry name" value="Glyco_trans_1_4"/>
    <property type="match status" value="1"/>
</dbReference>
<dbReference type="Proteomes" id="UP001242732">
    <property type="component" value="Chromosome"/>
</dbReference>
<dbReference type="Pfam" id="PF00535">
    <property type="entry name" value="Glycos_transf_2"/>
    <property type="match status" value="1"/>
</dbReference>
<accession>A0ABY9AR43</accession>
<dbReference type="EC" id="2.4.-.-" evidence="2"/>
<dbReference type="PANTHER" id="PTHR43179">
    <property type="entry name" value="RHAMNOSYLTRANSFERASE WBBL"/>
    <property type="match status" value="1"/>
</dbReference>
<evidence type="ECO:0000313" key="2">
    <source>
        <dbReference type="EMBL" id="WIY49399.1"/>
    </source>
</evidence>
<evidence type="ECO:0000313" key="3">
    <source>
        <dbReference type="Proteomes" id="UP001242732"/>
    </source>
</evidence>
<organism evidence="2 3">
    <name type="scientific">Paracidovorax citrulli</name>
    <name type="common">Acidovorax citrulli</name>
    <dbReference type="NCBI Taxonomy" id="80869"/>
    <lineage>
        <taxon>Bacteria</taxon>
        <taxon>Pseudomonadati</taxon>
        <taxon>Pseudomonadota</taxon>
        <taxon>Betaproteobacteria</taxon>
        <taxon>Burkholderiales</taxon>
        <taxon>Comamonadaceae</taxon>
        <taxon>Paracidovorax</taxon>
    </lineage>
</organism>
<dbReference type="InterPro" id="IPR029044">
    <property type="entry name" value="Nucleotide-diphossugar_trans"/>
</dbReference>
<evidence type="ECO:0000259" key="1">
    <source>
        <dbReference type="Pfam" id="PF00535"/>
    </source>
</evidence>
<keyword evidence="2" id="KW-0328">Glycosyltransferase</keyword>
<dbReference type="SUPFAM" id="SSF53756">
    <property type="entry name" value="UDP-Glycosyltransferase/glycogen phosphorylase"/>
    <property type="match status" value="2"/>
</dbReference>
<dbReference type="Gene3D" id="3.90.550.10">
    <property type="entry name" value="Spore Coat Polysaccharide Biosynthesis Protein SpsA, Chain A"/>
    <property type="match status" value="2"/>
</dbReference>
<dbReference type="Gene3D" id="3.40.50.2000">
    <property type="entry name" value="Glycogen Phosphorylase B"/>
    <property type="match status" value="2"/>
</dbReference>